<evidence type="ECO:0000313" key="2">
    <source>
        <dbReference type="EMBL" id="QFI76653.1"/>
    </source>
</evidence>
<dbReference type="AlphaFoldDB" id="A0A5P6PH25"/>
<keyword evidence="1" id="KW-0812">Transmembrane</keyword>
<gene>
    <name evidence="2" type="ORF">F8237_32205</name>
</gene>
<dbReference type="KEGG" id="bbet:F8237_32205"/>
<dbReference type="EMBL" id="CP044543">
    <property type="protein sequence ID" value="QFI76653.1"/>
    <property type="molecule type" value="Genomic_DNA"/>
</dbReference>
<feature type="transmembrane region" description="Helical" evidence="1">
    <location>
        <begin position="44"/>
        <end position="62"/>
    </location>
</feature>
<accession>A0A5P6PH25</accession>
<evidence type="ECO:0000313" key="3">
    <source>
        <dbReference type="Proteomes" id="UP000325641"/>
    </source>
</evidence>
<dbReference type="OrthoDB" id="8137995at2"/>
<keyword evidence="1" id="KW-1133">Transmembrane helix</keyword>
<name>A0A5P6PH25_9BRAD</name>
<sequence>MVHMPTVNSTATPDRGSGMEHLQAYRAAGGGKHRANKPIEARAWNWRLLIAAAVLFAAGIVSSESKAQSGPFAPMAGNWSGGGTVMLDDGSTERIRCRAKYAPIGPTMEMSLTCASDAYKFNLGASVKAEGSAITGSWSETSRNISGSLQGRGGGGNFEVVASAAGFNANIALKTSGNRQNVTMRADSQFRGANISMSR</sequence>
<protein>
    <submittedName>
        <fullName evidence="2">Uncharacterized protein</fullName>
    </submittedName>
</protein>
<organism evidence="2 3">
    <name type="scientific">Bradyrhizobium betae</name>
    <dbReference type="NCBI Taxonomy" id="244734"/>
    <lineage>
        <taxon>Bacteria</taxon>
        <taxon>Pseudomonadati</taxon>
        <taxon>Pseudomonadota</taxon>
        <taxon>Alphaproteobacteria</taxon>
        <taxon>Hyphomicrobiales</taxon>
        <taxon>Nitrobacteraceae</taxon>
        <taxon>Bradyrhizobium</taxon>
    </lineage>
</organism>
<dbReference type="Proteomes" id="UP000325641">
    <property type="component" value="Chromosome"/>
</dbReference>
<proteinExistence type="predicted"/>
<keyword evidence="1" id="KW-0472">Membrane</keyword>
<evidence type="ECO:0000256" key="1">
    <source>
        <dbReference type="SAM" id="Phobius"/>
    </source>
</evidence>
<reference evidence="3" key="1">
    <citation type="submission" date="2019-10" db="EMBL/GenBank/DDBJ databases">
        <title>Complete Genome Sequence of Bradyrhizobium betae type strain PL7HG1T.</title>
        <authorList>
            <person name="Bromfield E.S.P."/>
            <person name="Cloutier S."/>
        </authorList>
    </citation>
    <scope>NUCLEOTIDE SEQUENCE [LARGE SCALE GENOMIC DNA]</scope>
    <source>
        <strain evidence="3">PL7HG1</strain>
    </source>
</reference>